<proteinExistence type="predicted"/>
<gene>
    <name evidence="2" type="ORF">VTK73DRAFT_8524</name>
</gene>
<feature type="region of interest" description="Disordered" evidence="1">
    <location>
        <begin position="256"/>
        <end position="286"/>
    </location>
</feature>
<accession>A0ABR3W7Z1</accession>
<evidence type="ECO:0000313" key="2">
    <source>
        <dbReference type="EMBL" id="KAL1855693.1"/>
    </source>
</evidence>
<organism evidence="2 3">
    <name type="scientific">Phialemonium thermophilum</name>
    <dbReference type="NCBI Taxonomy" id="223376"/>
    <lineage>
        <taxon>Eukaryota</taxon>
        <taxon>Fungi</taxon>
        <taxon>Dikarya</taxon>
        <taxon>Ascomycota</taxon>
        <taxon>Pezizomycotina</taxon>
        <taxon>Sordariomycetes</taxon>
        <taxon>Sordariomycetidae</taxon>
        <taxon>Cephalothecales</taxon>
        <taxon>Cephalothecaceae</taxon>
        <taxon>Phialemonium</taxon>
    </lineage>
</organism>
<name>A0ABR3W7Z1_9PEZI</name>
<keyword evidence="3" id="KW-1185">Reference proteome</keyword>
<dbReference type="EMBL" id="JAZHXJ010000622">
    <property type="protein sequence ID" value="KAL1855693.1"/>
    <property type="molecule type" value="Genomic_DNA"/>
</dbReference>
<sequence length="286" mass="30646">MASVATKARRVLEPAYVRSLFVRVSPIPRSLSERRSVLRALQKYGEIEVFKGLKDPASFISVAAQASTVERLVQNSPLQFDMTPEAPAADPADIASTTSGLASEIALRKALQLSSDPSSLPGSSLEQDVGQELPGLADTATSSSTRGSPAATTFTLHIFPTQNYKHSTTIRYSPLHGPWPTATTGGGDNDDTRPQSFVTAALRLVVPKDMSARGLFDWETGGQAERGGGEYHEIGKREHIRERIERRKLRARAKAGGLLAARKGADGDTETDGPQQVADREKPAGG</sequence>
<comment type="caution">
    <text evidence="2">The sequence shown here is derived from an EMBL/GenBank/DDBJ whole genome shotgun (WGS) entry which is preliminary data.</text>
</comment>
<evidence type="ECO:0000256" key="1">
    <source>
        <dbReference type="SAM" id="MobiDB-lite"/>
    </source>
</evidence>
<evidence type="ECO:0000313" key="3">
    <source>
        <dbReference type="Proteomes" id="UP001586593"/>
    </source>
</evidence>
<dbReference type="Proteomes" id="UP001586593">
    <property type="component" value="Unassembled WGS sequence"/>
</dbReference>
<reference evidence="2 3" key="1">
    <citation type="journal article" date="2024" name="Commun. Biol.">
        <title>Comparative genomic analysis of thermophilic fungi reveals convergent evolutionary adaptations and gene losses.</title>
        <authorList>
            <person name="Steindorff A.S."/>
            <person name="Aguilar-Pontes M.V."/>
            <person name="Robinson A.J."/>
            <person name="Andreopoulos B."/>
            <person name="LaButti K."/>
            <person name="Kuo A."/>
            <person name="Mondo S."/>
            <person name="Riley R."/>
            <person name="Otillar R."/>
            <person name="Haridas S."/>
            <person name="Lipzen A."/>
            <person name="Grimwood J."/>
            <person name="Schmutz J."/>
            <person name="Clum A."/>
            <person name="Reid I.D."/>
            <person name="Moisan M.C."/>
            <person name="Butler G."/>
            <person name="Nguyen T.T.M."/>
            <person name="Dewar K."/>
            <person name="Conant G."/>
            <person name="Drula E."/>
            <person name="Henrissat B."/>
            <person name="Hansel C."/>
            <person name="Singer S."/>
            <person name="Hutchinson M.I."/>
            <person name="de Vries R.P."/>
            <person name="Natvig D.O."/>
            <person name="Powell A.J."/>
            <person name="Tsang A."/>
            <person name="Grigoriev I.V."/>
        </authorList>
    </citation>
    <scope>NUCLEOTIDE SEQUENCE [LARGE SCALE GENOMIC DNA]</scope>
    <source>
        <strain evidence="2 3">ATCC 24622</strain>
    </source>
</reference>
<protein>
    <submittedName>
        <fullName evidence="2">Uncharacterized protein</fullName>
    </submittedName>
</protein>
<feature type="region of interest" description="Disordered" evidence="1">
    <location>
        <begin position="175"/>
        <end position="194"/>
    </location>
</feature>